<evidence type="ECO:0000256" key="1">
    <source>
        <dbReference type="SAM" id="MobiDB-lite"/>
    </source>
</evidence>
<feature type="region of interest" description="Disordered" evidence="1">
    <location>
        <begin position="1"/>
        <end position="59"/>
    </location>
</feature>
<comment type="caution">
    <text evidence="2">The sequence shown here is derived from an EMBL/GenBank/DDBJ whole genome shotgun (WGS) entry which is preliminary data.</text>
</comment>
<feature type="compositionally biased region" description="Acidic residues" evidence="1">
    <location>
        <begin position="93"/>
        <end position="103"/>
    </location>
</feature>
<dbReference type="OrthoDB" id="4554562at2759"/>
<evidence type="ECO:0000313" key="2">
    <source>
        <dbReference type="EMBL" id="OJD26292.1"/>
    </source>
</evidence>
<dbReference type="Proteomes" id="UP000242791">
    <property type="component" value="Unassembled WGS sequence"/>
</dbReference>
<feature type="region of interest" description="Disordered" evidence="1">
    <location>
        <begin position="701"/>
        <end position="722"/>
    </location>
</feature>
<feature type="region of interest" description="Disordered" evidence="1">
    <location>
        <begin position="85"/>
        <end position="106"/>
    </location>
</feature>
<evidence type="ECO:0000313" key="3">
    <source>
        <dbReference type="Proteomes" id="UP000242791"/>
    </source>
</evidence>
<keyword evidence="3" id="KW-1185">Reference proteome</keyword>
<feature type="compositionally biased region" description="Acidic residues" evidence="1">
    <location>
        <begin position="39"/>
        <end position="48"/>
    </location>
</feature>
<dbReference type="VEuPathDB" id="FungiDB:ACJ73_02332"/>
<reference evidence="2 3" key="1">
    <citation type="submission" date="2015-08" db="EMBL/GenBank/DDBJ databases">
        <title>Emmonsia species relationships and genome sequence.</title>
        <authorList>
            <person name="Cuomo C.A."/>
            <person name="Schwartz I.S."/>
            <person name="Kenyon C."/>
            <person name="De Hoog G.S."/>
            <person name="Govender N.P."/>
            <person name="Botha A."/>
            <person name="Moreno L."/>
            <person name="De Vries M."/>
            <person name="Munoz J.F."/>
            <person name="Stielow J.B."/>
        </authorList>
    </citation>
    <scope>NUCLEOTIDE SEQUENCE [LARGE SCALE GENOMIC DNA]</scope>
    <source>
        <strain evidence="2 3">EI222</strain>
    </source>
</reference>
<dbReference type="STRING" id="1658174.A0A1J9RE53"/>
<protein>
    <submittedName>
        <fullName evidence="2">Uncharacterized protein</fullName>
    </submittedName>
</protein>
<dbReference type="AlphaFoldDB" id="A0A1J9RE53"/>
<gene>
    <name evidence="2" type="ORF">ACJ73_02332</name>
</gene>
<accession>A0A1J9RE53</accession>
<proteinExistence type="predicted"/>
<organism evidence="2 3">
    <name type="scientific">Blastomyces percursus</name>
    <dbReference type="NCBI Taxonomy" id="1658174"/>
    <lineage>
        <taxon>Eukaryota</taxon>
        <taxon>Fungi</taxon>
        <taxon>Dikarya</taxon>
        <taxon>Ascomycota</taxon>
        <taxon>Pezizomycotina</taxon>
        <taxon>Eurotiomycetes</taxon>
        <taxon>Eurotiomycetidae</taxon>
        <taxon>Onygenales</taxon>
        <taxon>Ajellomycetaceae</taxon>
        <taxon>Blastomyces</taxon>
    </lineage>
</organism>
<sequence>MSPLFNRNPKHYLLSASRQESGDDQSEFPPQSRPFLETANEDFADSESDNNASGEEALLFPAEPYNDDATDNVEHIEWLFKAATEENISENIPENDDQEDPDEPLTNAATSKLTHLFWQWDSGPKSQSTISDFASQGNLNSNSVTNANANSEFCSEKSRRILHEIALLQNPIPLISALLKSPNFRRQMHMGMAEIVNNPTELWQSHRWESRMLLQIGLKAISHIIRVRFVGRDRRHSDTGPHMIVLEVQGVVRHTPQTAQRLPTLNPPFRPFELIAMEDEIRYISITQVLDQLDVYVDATFESDSDLSVFSSTKTGVVEVWPYCKSSPIRAELEIAAHGRDLLEKVFCSDIQVISLPYQLFIDGFGLYRNMYRSLMGFYMIPALSAVERSKRNNIFTLTFGPHGTNFPDTVPSLSHGLSTLDCEGVMVDIGEEKVRVVASCMAFLGDMPQQNSNAGIKGPTARRSCRSCFIDDKNRQNLDYDLRNNGRFHHYMQHLRSKQDGLPNPTRREQMCQEQGMTAQAASLFQICPSLNLASFFPSDPCHSEFAGISDISHSILVCAVLSPHGQQEYFRILQTFPFPRGCNRLQSPITHLKKYQLQEHARASIIIPLVLRCGLREDWLSPAIKQTIPAAFSAQNQSPIDLIIQVYAAIARSNSLLVSQSPRENDPEVAHQIILAARRQLQFLIEAAARAATLGPSRAGSVVSRQPSPAPTMGTVATHTGGGDYTKKAKLIWYMKSRPNMHIGLHYVEQIKEYAVSINCNVLAGEDKRRDYKNLVQRTNHRDVEKALLLQESFHRTLQLVLGGSFDSSDSSLAQKIQELYTVCPALFNNLLRMEQEEVDEDDDSPNYSGMLEPTKDHISPKIFGRLSSNKMLEKVGIQFTNLSKLELLHPFVNKLREAYDVDWNKPSVLEPGHRPILFYNKLTFSVRDRVRRISLMEGDIIQYQGAELGQITTIFIHEMGGIKRIFFTLIPLHHVMHDRLLNLPILQENSDNYTIVGLPAVQKAALHDIPILDSAENGGRLVYEPRATRYLHCTWDVSFL</sequence>
<dbReference type="EMBL" id="LGTZ01000245">
    <property type="protein sequence ID" value="OJD26292.1"/>
    <property type="molecule type" value="Genomic_DNA"/>
</dbReference>
<name>A0A1J9RE53_9EURO</name>